<dbReference type="Gene3D" id="3.50.50.60">
    <property type="entry name" value="FAD/NAD(P)-binding domain"/>
    <property type="match status" value="1"/>
</dbReference>
<dbReference type="PANTHER" id="PTHR11552">
    <property type="entry name" value="GLUCOSE-METHANOL-CHOLINE GMC OXIDOREDUCTASE"/>
    <property type="match status" value="1"/>
</dbReference>
<gene>
    <name evidence="6" type="ORF">PSTG_14699</name>
</gene>
<evidence type="ECO:0000259" key="5">
    <source>
        <dbReference type="Pfam" id="PF00732"/>
    </source>
</evidence>
<dbReference type="InterPro" id="IPR012132">
    <property type="entry name" value="GMC_OxRdtase"/>
</dbReference>
<sequence>MAEYFDYIVVGGGTAGLTAGGTGINRPSISIPAMMATNLHTDIDWDYSKVPQEGANQQKISYPRGKVLGGTSSINAMLSTWAEAEDYETIERLGNPGWGSKEIEKAFKKTERLINPPLNSPYIFNPGNHGIDGPVTNSFPKFIPPQYLPYFPACAAAGHVIQDKDSFAGNMEGAYIYPSAIDEKGFRVTSATAHYFPIKSRSNLIVRTDCEVDKLIVTSTDTTNSRITILGVEYYSSGTLGRAMVRHEVIMSAGVIGTPVILERSGMGKESILKPLDIPIALNLEGVGSNLLDHLRVTSSYRLKAGHKTVEDLFRDPDYAAQQKSIYEQSGGGLLSHWFSVADFQSLKSFVGEDGMPQGMKLLEDCPSCTSPSQFDAVVNRIKNGRAIEFSLVNAFIVRDQLQSTPRNHLILLAVNCQRLKIGNDL</sequence>
<evidence type="ECO:0000313" key="6">
    <source>
        <dbReference type="EMBL" id="KNE91902.1"/>
    </source>
</evidence>
<dbReference type="SUPFAM" id="SSF51905">
    <property type="entry name" value="FAD/NAD(P)-binding domain"/>
    <property type="match status" value="1"/>
</dbReference>
<dbReference type="STRING" id="1165861.A0A0L0UXX4"/>
<evidence type="ECO:0000256" key="4">
    <source>
        <dbReference type="ARBA" id="ARBA00022827"/>
    </source>
</evidence>
<evidence type="ECO:0000256" key="2">
    <source>
        <dbReference type="ARBA" id="ARBA00010790"/>
    </source>
</evidence>
<name>A0A0L0UXX4_9BASI</name>
<keyword evidence="7" id="KW-1185">Reference proteome</keyword>
<comment type="cofactor">
    <cofactor evidence="1">
        <name>FAD</name>
        <dbReference type="ChEBI" id="CHEBI:57692"/>
    </cofactor>
</comment>
<dbReference type="EMBL" id="AJIL01000184">
    <property type="protein sequence ID" value="KNE91902.1"/>
    <property type="molecule type" value="Genomic_DNA"/>
</dbReference>
<dbReference type="AlphaFoldDB" id="A0A0L0UXX4"/>
<dbReference type="Proteomes" id="UP000054564">
    <property type="component" value="Unassembled WGS sequence"/>
</dbReference>
<evidence type="ECO:0000256" key="1">
    <source>
        <dbReference type="ARBA" id="ARBA00001974"/>
    </source>
</evidence>
<organism evidence="6 7">
    <name type="scientific">Puccinia striiformis f. sp. tritici PST-78</name>
    <dbReference type="NCBI Taxonomy" id="1165861"/>
    <lineage>
        <taxon>Eukaryota</taxon>
        <taxon>Fungi</taxon>
        <taxon>Dikarya</taxon>
        <taxon>Basidiomycota</taxon>
        <taxon>Pucciniomycotina</taxon>
        <taxon>Pucciniomycetes</taxon>
        <taxon>Pucciniales</taxon>
        <taxon>Pucciniaceae</taxon>
        <taxon>Puccinia</taxon>
    </lineage>
</organism>
<reference evidence="7" key="1">
    <citation type="submission" date="2014-03" db="EMBL/GenBank/DDBJ databases">
        <title>The Genome Sequence of Puccinia striiformis f. sp. tritici PST-78.</title>
        <authorList>
            <consortium name="The Broad Institute Genome Sequencing Platform"/>
            <person name="Cuomo C."/>
            <person name="Hulbert S."/>
            <person name="Chen X."/>
            <person name="Walker B."/>
            <person name="Young S.K."/>
            <person name="Zeng Q."/>
            <person name="Gargeya S."/>
            <person name="Fitzgerald M."/>
            <person name="Haas B."/>
            <person name="Abouelleil A."/>
            <person name="Alvarado L."/>
            <person name="Arachchi H.M."/>
            <person name="Berlin A.M."/>
            <person name="Chapman S.B."/>
            <person name="Goldberg J."/>
            <person name="Griggs A."/>
            <person name="Gujja S."/>
            <person name="Hansen M."/>
            <person name="Howarth C."/>
            <person name="Imamovic A."/>
            <person name="Larimer J."/>
            <person name="McCowan C."/>
            <person name="Montmayeur A."/>
            <person name="Murphy C."/>
            <person name="Neiman D."/>
            <person name="Pearson M."/>
            <person name="Priest M."/>
            <person name="Roberts A."/>
            <person name="Saif S."/>
            <person name="Shea T."/>
            <person name="Sisk P."/>
            <person name="Sykes S."/>
            <person name="Wortman J."/>
            <person name="Nusbaum C."/>
            <person name="Birren B."/>
        </authorList>
    </citation>
    <scope>NUCLEOTIDE SEQUENCE [LARGE SCALE GENOMIC DNA]</scope>
    <source>
        <strain evidence="7">race PST-78</strain>
    </source>
</reference>
<comment type="similarity">
    <text evidence="2">Belongs to the GMC oxidoreductase family.</text>
</comment>
<keyword evidence="3" id="KW-0285">Flavoprotein</keyword>
<feature type="domain" description="Glucose-methanol-choline oxidoreductase N-terminal" evidence="5">
    <location>
        <begin position="5"/>
        <end position="295"/>
    </location>
</feature>
<accession>A0A0L0UXX4</accession>
<evidence type="ECO:0000313" key="7">
    <source>
        <dbReference type="Proteomes" id="UP000054564"/>
    </source>
</evidence>
<dbReference type="GO" id="GO:0050660">
    <property type="term" value="F:flavin adenine dinucleotide binding"/>
    <property type="evidence" value="ECO:0007669"/>
    <property type="project" value="InterPro"/>
</dbReference>
<comment type="caution">
    <text evidence="6">The sequence shown here is derived from an EMBL/GenBank/DDBJ whole genome shotgun (WGS) entry which is preliminary data.</text>
</comment>
<dbReference type="GO" id="GO:0016614">
    <property type="term" value="F:oxidoreductase activity, acting on CH-OH group of donors"/>
    <property type="evidence" value="ECO:0007669"/>
    <property type="project" value="InterPro"/>
</dbReference>
<dbReference type="Pfam" id="PF00732">
    <property type="entry name" value="GMC_oxred_N"/>
    <property type="match status" value="1"/>
</dbReference>
<proteinExistence type="inferred from homology"/>
<dbReference type="OrthoDB" id="269227at2759"/>
<keyword evidence="4" id="KW-0274">FAD</keyword>
<dbReference type="InterPro" id="IPR000172">
    <property type="entry name" value="GMC_OxRdtase_N"/>
</dbReference>
<dbReference type="PANTHER" id="PTHR11552:SF147">
    <property type="entry name" value="CHOLINE DEHYDROGENASE, MITOCHONDRIAL"/>
    <property type="match status" value="1"/>
</dbReference>
<dbReference type="InterPro" id="IPR036188">
    <property type="entry name" value="FAD/NAD-bd_sf"/>
</dbReference>
<evidence type="ECO:0000256" key="3">
    <source>
        <dbReference type="ARBA" id="ARBA00022630"/>
    </source>
</evidence>
<protein>
    <recommendedName>
        <fullName evidence="5">Glucose-methanol-choline oxidoreductase N-terminal domain-containing protein</fullName>
    </recommendedName>
</protein>